<evidence type="ECO:0000259" key="10">
    <source>
        <dbReference type="PROSITE" id="PS51105"/>
    </source>
</evidence>
<dbReference type="EMBL" id="NFLJ01000016">
    <property type="protein sequence ID" value="OUQ34493.1"/>
    <property type="molecule type" value="Genomic_DNA"/>
</dbReference>
<evidence type="ECO:0000256" key="3">
    <source>
        <dbReference type="ARBA" id="ARBA00022475"/>
    </source>
</evidence>
<feature type="transmembrane region" description="Helical" evidence="9">
    <location>
        <begin position="76"/>
        <end position="96"/>
    </location>
</feature>
<gene>
    <name evidence="11" type="ORF">B5E75_06730</name>
</gene>
<feature type="transmembrane region" description="Helical" evidence="9">
    <location>
        <begin position="342"/>
        <end position="369"/>
    </location>
</feature>
<dbReference type="OrthoDB" id="1550290at2"/>
<evidence type="ECO:0000256" key="4">
    <source>
        <dbReference type="ARBA" id="ARBA00022597"/>
    </source>
</evidence>
<evidence type="ECO:0000256" key="9">
    <source>
        <dbReference type="SAM" id="Phobius"/>
    </source>
</evidence>
<evidence type="ECO:0000256" key="7">
    <source>
        <dbReference type="ARBA" id="ARBA00023136"/>
    </source>
</evidence>
<evidence type="ECO:0000313" key="12">
    <source>
        <dbReference type="Proteomes" id="UP000195305"/>
    </source>
</evidence>
<evidence type="ECO:0000256" key="8">
    <source>
        <dbReference type="PIRNR" id="PIRNR006351"/>
    </source>
</evidence>
<dbReference type="InterPro" id="IPR003352">
    <property type="entry name" value="PTS_EIIC"/>
</dbReference>
<dbReference type="NCBIfam" id="TIGR00410">
    <property type="entry name" value="lacE"/>
    <property type="match status" value="1"/>
</dbReference>
<evidence type="ECO:0000256" key="5">
    <source>
        <dbReference type="ARBA" id="ARBA00022692"/>
    </source>
</evidence>
<evidence type="ECO:0000256" key="2">
    <source>
        <dbReference type="ARBA" id="ARBA00022448"/>
    </source>
</evidence>
<keyword evidence="12" id="KW-1185">Reference proteome</keyword>
<dbReference type="PANTHER" id="PTHR33989">
    <property type="match status" value="1"/>
</dbReference>
<keyword evidence="3 8" id="KW-1003">Cell membrane</keyword>
<dbReference type="GO" id="GO:0008982">
    <property type="term" value="F:protein-N(PI)-phosphohistidine-sugar phosphotransferase activity"/>
    <property type="evidence" value="ECO:0007669"/>
    <property type="project" value="UniProtKB-UniRule"/>
</dbReference>
<dbReference type="Proteomes" id="UP000195305">
    <property type="component" value="Unassembled WGS sequence"/>
</dbReference>
<dbReference type="PANTHER" id="PTHR33989:SF4">
    <property type="entry name" value="PTS SYSTEM N,N'-DIACETYLCHITOBIOSE-SPECIFIC EIIC COMPONENT"/>
    <property type="match status" value="1"/>
</dbReference>
<feature type="transmembrane region" description="Helical" evidence="9">
    <location>
        <begin position="279"/>
        <end position="307"/>
    </location>
</feature>
<sequence length="429" mass="46946">MNFFNKLQVGLEKIVGPFATMVANSKYIKALTEGFMYTMPITLGVAVIAVLSNLPIDPWVDFLNSTGLYTVGQEVVSLTLSLLAIYVVGAIGYCFTRNEGEQGIIGAVMSTAAFIILMPIQTFTNEAGTSVSALSTSYMGSDGIFLALILGLLIPRLYCYLMSKNLKLKLPDSVPPMVSMSLAPTFVAMIIFTFVFALKWACTFTPYGNVFNVVSTLIGQPISYFGASPISLIIVFSLMNLIWFFGIHPNAILMPYMPVLMMASMANTEAFLAGETMPYLVFGILGACVQIGGAGNTLGLCIATLFAKSEKYKAMRKLVIPANIFNINEPIIFGFPIMLNPLYVIPMVFSPAASGLVAWALIGIFPIQFNPTISMPWVTPGFITTFFQGGIFMLLLWLISLAIHFIMYLPFFLIDDNNALKQEQEMKAQ</sequence>
<evidence type="ECO:0000256" key="6">
    <source>
        <dbReference type="ARBA" id="ARBA00022989"/>
    </source>
</evidence>
<feature type="transmembrane region" description="Helical" evidence="9">
    <location>
        <begin position="182"/>
        <end position="201"/>
    </location>
</feature>
<name>A0A1Y4T0H7_9FIRM</name>
<dbReference type="AlphaFoldDB" id="A0A1Y4T0H7"/>
<dbReference type="RefSeq" id="WP_087357995.1">
    <property type="nucleotide sequence ID" value="NZ_NFLJ01000016.1"/>
</dbReference>
<feature type="transmembrane region" description="Helical" evidence="9">
    <location>
        <begin position="252"/>
        <end position="273"/>
    </location>
</feature>
<reference evidence="11 12" key="1">
    <citation type="journal article" date="2018" name="BMC Genomics">
        <title>Whole genome sequencing and function prediction of 133 gut anaerobes isolated from chicken caecum in pure cultures.</title>
        <authorList>
            <person name="Medvecky M."/>
            <person name="Cejkova D."/>
            <person name="Polansky O."/>
            <person name="Karasova D."/>
            <person name="Kubasova T."/>
            <person name="Cizek A."/>
            <person name="Rychlik I."/>
        </authorList>
    </citation>
    <scope>NUCLEOTIDE SEQUENCE [LARGE SCALE GENOMIC DNA]</scope>
    <source>
        <strain evidence="11 12">An13</strain>
    </source>
</reference>
<feature type="transmembrane region" description="Helical" evidence="9">
    <location>
        <begin position="389"/>
        <end position="414"/>
    </location>
</feature>
<keyword evidence="6 9" id="KW-1133">Transmembrane helix</keyword>
<keyword evidence="4 8" id="KW-0762">Sugar transport</keyword>
<dbReference type="PROSITE" id="PS51105">
    <property type="entry name" value="PTS_EIIC_TYPE_3"/>
    <property type="match status" value="1"/>
</dbReference>
<evidence type="ECO:0000256" key="1">
    <source>
        <dbReference type="ARBA" id="ARBA00004651"/>
    </source>
</evidence>
<proteinExistence type="predicted"/>
<feature type="transmembrane region" description="Helical" evidence="9">
    <location>
        <begin position="35"/>
        <end position="56"/>
    </location>
</feature>
<dbReference type="GO" id="GO:0005886">
    <property type="term" value="C:plasma membrane"/>
    <property type="evidence" value="ECO:0007669"/>
    <property type="project" value="UniProtKB-SubCell"/>
</dbReference>
<protein>
    <recommendedName>
        <fullName evidence="8">Permease IIC component</fullName>
    </recommendedName>
</protein>
<feature type="transmembrane region" description="Helical" evidence="9">
    <location>
        <begin position="221"/>
        <end position="245"/>
    </location>
</feature>
<accession>A0A1Y4T0H7</accession>
<comment type="subcellular location">
    <subcellularLocation>
        <location evidence="1">Cell membrane</location>
        <topology evidence="1">Multi-pass membrane protein</topology>
    </subcellularLocation>
</comment>
<keyword evidence="7 8" id="KW-0472">Membrane</keyword>
<dbReference type="Pfam" id="PF02378">
    <property type="entry name" value="PTS_EIIC"/>
    <property type="match status" value="1"/>
</dbReference>
<feature type="transmembrane region" description="Helical" evidence="9">
    <location>
        <begin position="103"/>
        <end position="123"/>
    </location>
</feature>
<comment type="caution">
    <text evidence="11">The sequence shown here is derived from an EMBL/GenBank/DDBJ whole genome shotgun (WGS) entry which is preliminary data.</text>
</comment>
<dbReference type="GO" id="GO:0009401">
    <property type="term" value="P:phosphoenolpyruvate-dependent sugar phosphotransferase system"/>
    <property type="evidence" value="ECO:0007669"/>
    <property type="project" value="InterPro"/>
</dbReference>
<dbReference type="InterPro" id="IPR004501">
    <property type="entry name" value="PTS_EIIC_3"/>
</dbReference>
<dbReference type="InterPro" id="IPR004796">
    <property type="entry name" value="PTS_IIC_cello"/>
</dbReference>
<feature type="domain" description="PTS EIIC type-3" evidence="10">
    <location>
        <begin position="11"/>
        <end position="411"/>
    </location>
</feature>
<keyword evidence="5 9" id="KW-0812">Transmembrane</keyword>
<feature type="transmembrane region" description="Helical" evidence="9">
    <location>
        <begin position="143"/>
        <end position="161"/>
    </location>
</feature>
<keyword evidence="2 8" id="KW-0813">Transport</keyword>
<organism evidence="11 12">
    <name type="scientific">Massilimicrobiota timonensis</name>
    <dbReference type="NCBI Taxonomy" id="1776392"/>
    <lineage>
        <taxon>Bacteria</taxon>
        <taxon>Bacillati</taxon>
        <taxon>Bacillota</taxon>
        <taxon>Erysipelotrichia</taxon>
        <taxon>Erysipelotrichales</taxon>
        <taxon>Erysipelotrichaceae</taxon>
        <taxon>Massilimicrobiota</taxon>
    </lineage>
</organism>
<comment type="function">
    <text evidence="8">The phosphoenolpyruvate-dependent sugar phosphotransferase system (PTS), a major carbohydrate active -transport system, catalyzes the phosphorylation of incoming sugar substrates concomitant with their translocation across the cell membrane.</text>
</comment>
<dbReference type="PIRSF" id="PIRSF006351">
    <property type="entry name" value="PTS_EIIC-Cellobiose"/>
    <property type="match status" value="1"/>
</dbReference>
<dbReference type="InterPro" id="IPR051088">
    <property type="entry name" value="PTS_Sugar-EIIC/EIIB"/>
</dbReference>
<evidence type="ECO:0000313" key="11">
    <source>
        <dbReference type="EMBL" id="OUQ34493.1"/>
    </source>
</evidence>